<dbReference type="EMBL" id="VLKW01000008">
    <property type="protein sequence ID" value="TWI44774.1"/>
    <property type="molecule type" value="Genomic_DNA"/>
</dbReference>
<dbReference type="GO" id="GO:0140359">
    <property type="term" value="F:ABC-type transporter activity"/>
    <property type="evidence" value="ECO:0007669"/>
    <property type="project" value="InterPro"/>
</dbReference>
<protein>
    <submittedName>
        <fullName evidence="3">ABC-2 type transport system permease protein</fullName>
    </submittedName>
    <submittedName>
        <fullName evidence="2">DUF3526 domain-containing protein</fullName>
    </submittedName>
</protein>
<keyword evidence="5" id="KW-1185">Reference proteome</keyword>
<evidence type="ECO:0000256" key="1">
    <source>
        <dbReference type="SAM" id="Phobius"/>
    </source>
</evidence>
<feature type="transmembrane region" description="Helical" evidence="1">
    <location>
        <begin position="74"/>
        <end position="91"/>
    </location>
</feature>
<dbReference type="Pfam" id="PF12040">
    <property type="entry name" value="DUF3526"/>
    <property type="match status" value="1"/>
</dbReference>
<sequence length="473" mass="50828">MTAAHCIAVLRKEWLGLWRGGRLAWPAVALAVLFALTFLLAHQARERAAAEAHDAAAAARAQWDSQDARHPHRAAHFGLYVFAAAGPLAAFDPGIDRHVGKTLWIEPHRRNIPRDSDAAAEPAPAPFGPFSPALVLTMLLPLAVFALTFDSVSAEREAGTLRMTGALGVGMRGIVLGKLAVAAALPVALVLGAFGLVAALAPEDGSSALLRCAALACVYVLYVLILACVGLTVSALCRSSRAALAVLLALWLAWLFVIPRAAGLLAEHAEPLPTRDAFWSAIRYDYENGLPGDGDLAARGRAFDAALLARHGVRRAEDLPFGAYAARRLARDAYADKVHALHFDALWDGFAHQQDVLRQAALASPAVALQLASMTLAGTDLAHRRHFEDAAERYRRAFNTHIDRWDMTQTRGLTSFDERYGGRTLWQSVPRFDYRPPQAPAGIGWALRDMAALAAWAAAALSVLLAVAGRIKP</sequence>
<dbReference type="RefSeq" id="WP_145878226.1">
    <property type="nucleotide sequence ID" value="NZ_CP046904.1"/>
</dbReference>
<dbReference type="AlphaFoldDB" id="A0A562PK10"/>
<keyword evidence="1" id="KW-0812">Transmembrane</keyword>
<reference evidence="3 4" key="1">
    <citation type="journal article" date="2015" name="Stand. Genomic Sci.">
        <title>Genomic Encyclopedia of Bacterial and Archaeal Type Strains, Phase III: the genomes of soil and plant-associated and newly described type strains.</title>
        <authorList>
            <person name="Whitman W.B."/>
            <person name="Woyke T."/>
            <person name="Klenk H.P."/>
            <person name="Zhou Y."/>
            <person name="Lilburn T.G."/>
            <person name="Beck B.J."/>
            <person name="De Vos P."/>
            <person name="Vandamme P."/>
            <person name="Eisen J.A."/>
            <person name="Garrity G."/>
            <person name="Hugenholtz P."/>
            <person name="Kyrpides N.C."/>
        </authorList>
    </citation>
    <scope>NUCLEOTIDE SEQUENCE [LARGE SCALE GENOMIC DNA]</scope>
    <source>
        <strain evidence="3 4">CGMCC 1.10685</strain>
    </source>
</reference>
<feature type="transmembrane region" description="Helical" evidence="1">
    <location>
        <begin position="450"/>
        <end position="468"/>
    </location>
</feature>
<reference evidence="2 5" key="3">
    <citation type="submission" date="2019-12" db="EMBL/GenBank/DDBJ databases">
        <title>Draft Genome Sequences of Six Type Strains of the Genus Massilia.</title>
        <authorList>
            <person name="Miess H."/>
            <person name="Frediansyah A."/>
            <person name="Goeker M."/>
            <person name="Gross H."/>
        </authorList>
    </citation>
    <scope>NUCLEOTIDE SEQUENCE [LARGE SCALE GENOMIC DNA]</scope>
    <source>
        <strain evidence="2 5">DSM 26639</strain>
    </source>
</reference>
<dbReference type="GO" id="GO:0005886">
    <property type="term" value="C:plasma membrane"/>
    <property type="evidence" value="ECO:0007669"/>
    <property type="project" value="UniProtKB-SubCell"/>
</dbReference>
<evidence type="ECO:0000313" key="2">
    <source>
        <dbReference type="EMBL" id="QGZ42237.1"/>
    </source>
</evidence>
<evidence type="ECO:0000313" key="3">
    <source>
        <dbReference type="EMBL" id="TWI44774.1"/>
    </source>
</evidence>
<proteinExistence type="predicted"/>
<dbReference type="Pfam" id="PF12679">
    <property type="entry name" value="ABC2_membrane_2"/>
    <property type="match status" value="1"/>
</dbReference>
<keyword evidence="1" id="KW-0472">Membrane</keyword>
<dbReference type="OrthoDB" id="184009at2"/>
<feature type="transmembrane region" description="Helical" evidence="1">
    <location>
        <begin position="213"/>
        <end position="236"/>
    </location>
</feature>
<name>A0A562PK10_9BURK</name>
<accession>A0A562PK10</accession>
<dbReference type="Proteomes" id="UP000315112">
    <property type="component" value="Unassembled WGS sequence"/>
</dbReference>
<feature type="transmembrane region" description="Helical" evidence="1">
    <location>
        <begin position="133"/>
        <end position="154"/>
    </location>
</feature>
<organism evidence="3 4">
    <name type="scientific">Pseudoduganella flava</name>
    <dbReference type="NCBI Taxonomy" id="871742"/>
    <lineage>
        <taxon>Bacteria</taxon>
        <taxon>Pseudomonadati</taxon>
        <taxon>Pseudomonadota</taxon>
        <taxon>Betaproteobacteria</taxon>
        <taxon>Burkholderiales</taxon>
        <taxon>Oxalobacteraceae</taxon>
        <taxon>Telluria group</taxon>
        <taxon>Pseudoduganella</taxon>
    </lineage>
</organism>
<dbReference type="EMBL" id="CP046904">
    <property type="protein sequence ID" value="QGZ42237.1"/>
    <property type="molecule type" value="Genomic_DNA"/>
</dbReference>
<gene>
    <name evidence="2" type="ORF">GO485_26480</name>
    <name evidence="3" type="ORF">IP92_03944</name>
</gene>
<feature type="transmembrane region" description="Helical" evidence="1">
    <location>
        <begin position="243"/>
        <end position="262"/>
    </location>
</feature>
<evidence type="ECO:0000313" key="4">
    <source>
        <dbReference type="Proteomes" id="UP000315112"/>
    </source>
</evidence>
<dbReference type="InterPro" id="IPR021913">
    <property type="entry name" value="DUF3526"/>
</dbReference>
<reference evidence="3" key="2">
    <citation type="submission" date="2019-07" db="EMBL/GenBank/DDBJ databases">
        <authorList>
            <person name="Whitman W."/>
            <person name="Huntemann M."/>
            <person name="Clum A."/>
            <person name="Pillay M."/>
            <person name="Palaniappan K."/>
            <person name="Varghese N."/>
            <person name="Mikhailova N."/>
            <person name="Stamatis D."/>
            <person name="Reddy T."/>
            <person name="Daum C."/>
            <person name="Shapiro N."/>
            <person name="Ivanova N."/>
            <person name="Kyrpides N."/>
            <person name="Woyke T."/>
        </authorList>
    </citation>
    <scope>NUCLEOTIDE SEQUENCE</scope>
    <source>
        <strain evidence="3">CGMCC 1.10685</strain>
    </source>
</reference>
<feature type="transmembrane region" description="Helical" evidence="1">
    <location>
        <begin position="23"/>
        <end position="41"/>
    </location>
</feature>
<dbReference type="Proteomes" id="UP000437862">
    <property type="component" value="Chromosome"/>
</dbReference>
<evidence type="ECO:0000313" key="5">
    <source>
        <dbReference type="Proteomes" id="UP000437862"/>
    </source>
</evidence>
<feature type="transmembrane region" description="Helical" evidence="1">
    <location>
        <begin position="175"/>
        <end position="201"/>
    </location>
</feature>
<dbReference type="PANTHER" id="PTHR43471">
    <property type="entry name" value="ABC TRANSPORTER PERMEASE"/>
    <property type="match status" value="1"/>
</dbReference>
<keyword evidence="1" id="KW-1133">Transmembrane helix</keyword>
<dbReference type="PANTHER" id="PTHR43471:SF1">
    <property type="entry name" value="ABC TRANSPORTER PERMEASE PROTEIN NOSY-RELATED"/>
    <property type="match status" value="1"/>
</dbReference>